<evidence type="ECO:0000313" key="7">
    <source>
        <dbReference type="EMBL" id="MBR9728884.1"/>
    </source>
</evidence>
<keyword evidence="8" id="KW-1185">Reference proteome</keyword>
<keyword evidence="3 6" id="KW-0812">Transmembrane</keyword>
<organism evidence="7 8">
    <name type="scientific">Shewanella intestini</name>
    <dbReference type="NCBI Taxonomy" id="2017544"/>
    <lineage>
        <taxon>Bacteria</taxon>
        <taxon>Pseudomonadati</taxon>
        <taxon>Pseudomonadota</taxon>
        <taxon>Gammaproteobacteria</taxon>
        <taxon>Alteromonadales</taxon>
        <taxon>Shewanellaceae</taxon>
        <taxon>Shewanella</taxon>
    </lineage>
</organism>
<feature type="transmembrane region" description="Helical" evidence="6">
    <location>
        <begin position="57"/>
        <end position="76"/>
    </location>
</feature>
<evidence type="ECO:0000256" key="6">
    <source>
        <dbReference type="SAM" id="Phobius"/>
    </source>
</evidence>
<name>A0ABS5I4C3_9GAMM</name>
<comment type="caution">
    <text evidence="7">The sequence shown here is derived from an EMBL/GenBank/DDBJ whole genome shotgun (WGS) entry which is preliminary data.</text>
</comment>
<dbReference type="InterPro" id="IPR005598">
    <property type="entry name" value="ATP_synth_I"/>
</dbReference>
<comment type="subcellular location">
    <subcellularLocation>
        <location evidence="1">Cell membrane</location>
        <topology evidence="1">Multi-pass membrane protein</topology>
    </subcellularLocation>
</comment>
<gene>
    <name evidence="7" type="ORF">G3R48_12945</name>
</gene>
<evidence type="ECO:0000256" key="3">
    <source>
        <dbReference type="ARBA" id="ARBA00022692"/>
    </source>
</evidence>
<dbReference type="EMBL" id="JAAIKR010000013">
    <property type="protein sequence ID" value="MBR9728884.1"/>
    <property type="molecule type" value="Genomic_DNA"/>
</dbReference>
<dbReference type="Proteomes" id="UP000811844">
    <property type="component" value="Unassembled WGS sequence"/>
</dbReference>
<evidence type="ECO:0000256" key="2">
    <source>
        <dbReference type="ARBA" id="ARBA00022475"/>
    </source>
</evidence>
<evidence type="ECO:0000256" key="4">
    <source>
        <dbReference type="ARBA" id="ARBA00022989"/>
    </source>
</evidence>
<evidence type="ECO:0000313" key="8">
    <source>
        <dbReference type="Proteomes" id="UP000811844"/>
    </source>
</evidence>
<feature type="transmembrane region" description="Helical" evidence="6">
    <location>
        <begin position="88"/>
        <end position="107"/>
    </location>
</feature>
<feature type="transmembrane region" description="Helical" evidence="6">
    <location>
        <begin position="25"/>
        <end position="45"/>
    </location>
</feature>
<dbReference type="Pfam" id="PF03899">
    <property type="entry name" value="ATP-synt_I"/>
    <property type="match status" value="1"/>
</dbReference>
<sequence length="109" mass="11796">MIQFIVVCAVAISLGLVIDYQSGFSALIGGGICFIANSIFAFCVFSAKTAEGILMSFYLGQALKILVTIILFIATYVCLQVEFTPLKLTYLIVLGVSVFAPLLLVNYKK</sequence>
<proteinExistence type="predicted"/>
<accession>A0ABS5I4C3</accession>
<keyword evidence="2" id="KW-1003">Cell membrane</keyword>
<reference evidence="7 8" key="1">
    <citation type="submission" date="2020-02" db="EMBL/GenBank/DDBJ databases">
        <title>Shewanella WXL01 sp. nov., a marine bacterium isolated from green algae in Luhuitou Fringing Reef (Northern South China Sea).</title>
        <authorList>
            <person name="Wang X."/>
        </authorList>
    </citation>
    <scope>NUCLEOTIDE SEQUENCE [LARGE SCALE GENOMIC DNA]</scope>
    <source>
        <strain evidence="7 8">MCCC 1A01895</strain>
    </source>
</reference>
<keyword evidence="4 6" id="KW-1133">Transmembrane helix</keyword>
<protein>
    <submittedName>
        <fullName evidence="7">F0F1 ATP synthase subunit I</fullName>
    </submittedName>
</protein>
<keyword evidence="5 6" id="KW-0472">Membrane</keyword>
<evidence type="ECO:0000256" key="5">
    <source>
        <dbReference type="ARBA" id="ARBA00023136"/>
    </source>
</evidence>
<evidence type="ECO:0000256" key="1">
    <source>
        <dbReference type="ARBA" id="ARBA00004651"/>
    </source>
</evidence>